<proteinExistence type="predicted"/>
<comment type="caution">
    <text evidence="3">The sequence shown here is derived from an EMBL/GenBank/DDBJ whole genome shotgun (WGS) entry which is preliminary data.</text>
</comment>
<dbReference type="PROSITE" id="PS50144">
    <property type="entry name" value="MATH"/>
    <property type="match status" value="1"/>
</dbReference>
<dbReference type="GO" id="GO:0016567">
    <property type="term" value="P:protein ubiquitination"/>
    <property type="evidence" value="ECO:0007669"/>
    <property type="project" value="InterPro"/>
</dbReference>
<name>A0A5J9W660_9POAL</name>
<gene>
    <name evidence="3" type="ORF">EJB05_09253</name>
</gene>
<dbReference type="EMBL" id="RWGY01000005">
    <property type="protein sequence ID" value="TVU42830.1"/>
    <property type="molecule type" value="Genomic_DNA"/>
</dbReference>
<dbReference type="Pfam" id="PF22486">
    <property type="entry name" value="MATH_2"/>
    <property type="match status" value="1"/>
</dbReference>
<feature type="domain" description="MATH" evidence="2">
    <location>
        <begin position="39"/>
        <end position="181"/>
    </location>
</feature>
<evidence type="ECO:0000259" key="2">
    <source>
        <dbReference type="PROSITE" id="PS50144"/>
    </source>
</evidence>
<sequence length="256" mass="28169">MSSPAPPLLTPAGVHSALVLGVGLPPTRVVSAVVARPARGFQVFRIDGFSWTKTLPGGERISSDPFTVGGLDWRVDYYPNGTDASKLDSDAISLYLRLVDDEADSERVRAQFKFSLLDLAGNAAYELPVETGVFTNHDDEDSQAAKADLGSGNAEFITKEELERRRQILLAKDCLAIRCDVGVVQVAEAVAVGETKRKGHGKRGRRKYYSSSDYSDDSDSDSDSDEDEGGRRQKPQPQDDREFIRQCLTKRRRTSK</sequence>
<reference evidence="3 4" key="1">
    <citation type="journal article" date="2019" name="Sci. Rep.">
        <title>A high-quality genome of Eragrostis curvula grass provides insights into Poaceae evolution and supports new strategies to enhance forage quality.</title>
        <authorList>
            <person name="Carballo J."/>
            <person name="Santos B.A.C.M."/>
            <person name="Zappacosta D."/>
            <person name="Garbus I."/>
            <person name="Selva J.P."/>
            <person name="Gallo C.A."/>
            <person name="Diaz A."/>
            <person name="Albertini E."/>
            <person name="Caccamo M."/>
            <person name="Echenique V."/>
        </authorList>
    </citation>
    <scope>NUCLEOTIDE SEQUENCE [LARGE SCALE GENOMIC DNA]</scope>
    <source>
        <strain evidence="4">cv. Victoria</strain>
        <tissue evidence="3">Leaf</tissue>
    </source>
</reference>
<feature type="region of interest" description="Disordered" evidence="1">
    <location>
        <begin position="195"/>
        <end position="256"/>
    </location>
</feature>
<evidence type="ECO:0000256" key="1">
    <source>
        <dbReference type="SAM" id="MobiDB-lite"/>
    </source>
</evidence>
<protein>
    <recommendedName>
        <fullName evidence="2">MATH domain-containing protein</fullName>
    </recommendedName>
</protein>
<evidence type="ECO:0000313" key="3">
    <source>
        <dbReference type="EMBL" id="TVU42830.1"/>
    </source>
</evidence>
<dbReference type="InterPro" id="IPR045005">
    <property type="entry name" value="BPM1-6"/>
</dbReference>
<dbReference type="Gramene" id="TVU42830">
    <property type="protein sequence ID" value="TVU42830"/>
    <property type="gene ID" value="EJB05_09253"/>
</dbReference>
<organism evidence="3 4">
    <name type="scientific">Eragrostis curvula</name>
    <name type="common">weeping love grass</name>
    <dbReference type="NCBI Taxonomy" id="38414"/>
    <lineage>
        <taxon>Eukaryota</taxon>
        <taxon>Viridiplantae</taxon>
        <taxon>Streptophyta</taxon>
        <taxon>Embryophyta</taxon>
        <taxon>Tracheophyta</taxon>
        <taxon>Spermatophyta</taxon>
        <taxon>Magnoliopsida</taxon>
        <taxon>Liliopsida</taxon>
        <taxon>Poales</taxon>
        <taxon>Poaceae</taxon>
        <taxon>PACMAD clade</taxon>
        <taxon>Chloridoideae</taxon>
        <taxon>Eragrostideae</taxon>
        <taxon>Eragrostidinae</taxon>
        <taxon>Eragrostis</taxon>
    </lineage>
</organism>
<evidence type="ECO:0000313" key="4">
    <source>
        <dbReference type="Proteomes" id="UP000324897"/>
    </source>
</evidence>
<feature type="non-terminal residue" evidence="3">
    <location>
        <position position="1"/>
    </location>
</feature>
<dbReference type="PANTHER" id="PTHR26379">
    <property type="entry name" value="BTB/POZ AND MATH DOMAIN-CONTAINING PROTEIN 1"/>
    <property type="match status" value="1"/>
</dbReference>
<dbReference type="PANTHER" id="PTHR26379:SF282">
    <property type="entry name" value="OS04G0433000 PROTEIN"/>
    <property type="match status" value="1"/>
</dbReference>
<dbReference type="Proteomes" id="UP000324897">
    <property type="component" value="Unassembled WGS sequence"/>
</dbReference>
<dbReference type="CDD" id="cd00121">
    <property type="entry name" value="MATH"/>
    <property type="match status" value="1"/>
</dbReference>
<dbReference type="AlphaFoldDB" id="A0A5J9W660"/>
<keyword evidence="4" id="KW-1185">Reference proteome</keyword>
<dbReference type="InterPro" id="IPR008974">
    <property type="entry name" value="TRAF-like"/>
</dbReference>
<dbReference type="OrthoDB" id="640851at2759"/>
<dbReference type="SUPFAM" id="SSF49599">
    <property type="entry name" value="TRAF domain-like"/>
    <property type="match status" value="1"/>
</dbReference>
<accession>A0A5J9W660</accession>
<dbReference type="Gene3D" id="2.60.210.10">
    <property type="entry name" value="Apoptosis, Tumor Necrosis Factor Receptor Associated Protein 2, Chain A"/>
    <property type="match status" value="1"/>
</dbReference>
<dbReference type="InterPro" id="IPR002083">
    <property type="entry name" value="MATH/TRAF_dom"/>
</dbReference>
<feature type="compositionally biased region" description="Basic residues" evidence="1">
    <location>
        <begin position="197"/>
        <end position="208"/>
    </location>
</feature>
<feature type="compositionally biased region" description="Acidic residues" evidence="1">
    <location>
        <begin position="214"/>
        <end position="228"/>
    </location>
</feature>